<dbReference type="Gene3D" id="3.40.50.300">
    <property type="entry name" value="P-loop containing nucleotide triphosphate hydrolases"/>
    <property type="match status" value="1"/>
</dbReference>
<dbReference type="GO" id="GO:0007188">
    <property type="term" value="P:adenylate cyclase-modulating G protein-coupled receptor signaling pathway"/>
    <property type="evidence" value="ECO:0007669"/>
    <property type="project" value="TreeGrafter"/>
</dbReference>
<keyword evidence="1" id="KW-0519">Myristate</keyword>
<dbReference type="GO" id="GO:0031683">
    <property type="term" value="F:G-protein beta/gamma-subunit complex binding"/>
    <property type="evidence" value="ECO:0007669"/>
    <property type="project" value="InterPro"/>
</dbReference>
<dbReference type="PANTHER" id="PTHR10218:SF302">
    <property type="entry name" value="GUANINE NUCLEOTIDE-BINDING PROTEIN ALPHA-5 SUBUNIT"/>
    <property type="match status" value="1"/>
</dbReference>
<dbReference type="Gene3D" id="1.10.400.10">
    <property type="entry name" value="GI Alpha 1, domain 2-like"/>
    <property type="match status" value="1"/>
</dbReference>
<dbReference type="Pfam" id="PF00503">
    <property type="entry name" value="G-alpha"/>
    <property type="match status" value="1"/>
</dbReference>
<dbReference type="EMBL" id="JABXXO010000003">
    <property type="protein sequence ID" value="KAF7782852.1"/>
    <property type="molecule type" value="Genomic_DNA"/>
</dbReference>
<reference evidence="10 11" key="1">
    <citation type="journal article" name="Sci. Rep.">
        <title>Telomere-to-telomere assembled and centromere annotated genomes of the two main subspecies of the button mushroom Agaricus bisporus reveal especially polymorphic chromosome ends.</title>
        <authorList>
            <person name="Sonnenberg A.S.M."/>
            <person name="Sedaghat-Telgerd N."/>
            <person name="Lavrijssen B."/>
            <person name="Ohm R.A."/>
            <person name="Hendrickx P.M."/>
            <person name="Scholtmeijer K."/>
            <person name="Baars J.J.P."/>
            <person name="van Peer A."/>
        </authorList>
    </citation>
    <scope>NUCLEOTIDE SEQUENCE [LARGE SCALE GENOMIC DNA]</scope>
    <source>
        <strain evidence="10 11">H119_p4</strain>
    </source>
</reference>
<dbReference type="GO" id="GO:0001664">
    <property type="term" value="F:G protein-coupled receptor binding"/>
    <property type="evidence" value="ECO:0007669"/>
    <property type="project" value="InterPro"/>
</dbReference>
<dbReference type="GO" id="GO:0003924">
    <property type="term" value="F:GTPase activity"/>
    <property type="evidence" value="ECO:0007669"/>
    <property type="project" value="InterPro"/>
</dbReference>
<proteinExistence type="predicted"/>
<dbReference type="InterPro" id="IPR002975">
    <property type="entry name" value="Fungi_Gprotein_alpha"/>
</dbReference>
<keyword evidence="6" id="KW-0564">Palmitate</keyword>
<evidence type="ECO:0000256" key="3">
    <source>
        <dbReference type="ARBA" id="ARBA00022741"/>
    </source>
</evidence>
<dbReference type="GO" id="GO:0046872">
    <property type="term" value="F:metal ion binding"/>
    <property type="evidence" value="ECO:0007669"/>
    <property type="project" value="UniProtKB-KW"/>
</dbReference>
<evidence type="ECO:0000256" key="1">
    <source>
        <dbReference type="ARBA" id="ARBA00022707"/>
    </source>
</evidence>
<keyword evidence="2" id="KW-0479">Metal-binding</keyword>
<dbReference type="GO" id="GO:0005525">
    <property type="term" value="F:GTP binding"/>
    <property type="evidence" value="ECO:0007669"/>
    <property type="project" value="UniProtKB-KW"/>
</dbReference>
<evidence type="ECO:0000256" key="2">
    <source>
        <dbReference type="ARBA" id="ARBA00022723"/>
    </source>
</evidence>
<dbReference type="GO" id="GO:0005834">
    <property type="term" value="C:heterotrimeric G-protein complex"/>
    <property type="evidence" value="ECO:0007669"/>
    <property type="project" value="InterPro"/>
</dbReference>
<dbReference type="InterPro" id="IPR001019">
    <property type="entry name" value="Gprotein_alpha_su"/>
</dbReference>
<gene>
    <name evidence="10" type="ORF">Agabi119p4_2228</name>
</gene>
<dbReference type="CDD" id="cd00066">
    <property type="entry name" value="G-alpha"/>
    <property type="match status" value="1"/>
</dbReference>
<keyword evidence="3" id="KW-0547">Nucleotide-binding</keyword>
<keyword evidence="8" id="KW-0449">Lipoprotein</keyword>
<evidence type="ECO:0000313" key="11">
    <source>
        <dbReference type="Proteomes" id="UP000629468"/>
    </source>
</evidence>
<keyword evidence="7" id="KW-0807">Transducer</keyword>
<dbReference type="PROSITE" id="PS51882">
    <property type="entry name" value="G_ALPHA"/>
    <property type="match status" value="1"/>
</dbReference>
<dbReference type="GO" id="GO:0005737">
    <property type="term" value="C:cytoplasm"/>
    <property type="evidence" value="ECO:0007669"/>
    <property type="project" value="TreeGrafter"/>
</dbReference>
<dbReference type="PANTHER" id="PTHR10218">
    <property type="entry name" value="GTP-BINDING PROTEIN ALPHA SUBUNIT"/>
    <property type="match status" value="1"/>
</dbReference>
<dbReference type="SMART" id="SM00275">
    <property type="entry name" value="G_alpha"/>
    <property type="match status" value="1"/>
</dbReference>
<feature type="region of interest" description="Disordered" evidence="9">
    <location>
        <begin position="1"/>
        <end position="27"/>
    </location>
</feature>
<keyword evidence="5" id="KW-0342">GTP-binding</keyword>
<evidence type="ECO:0000256" key="5">
    <source>
        <dbReference type="ARBA" id="ARBA00023134"/>
    </source>
</evidence>
<evidence type="ECO:0008006" key="12">
    <source>
        <dbReference type="Google" id="ProtNLM"/>
    </source>
</evidence>
<evidence type="ECO:0000313" key="10">
    <source>
        <dbReference type="EMBL" id="KAF7782852.1"/>
    </source>
</evidence>
<dbReference type="SUPFAM" id="SSF47895">
    <property type="entry name" value="Transducin (alpha subunit), insertion domain"/>
    <property type="match status" value="1"/>
</dbReference>
<evidence type="ECO:0000256" key="6">
    <source>
        <dbReference type="ARBA" id="ARBA00023139"/>
    </source>
</evidence>
<dbReference type="PRINTS" id="PR01241">
    <property type="entry name" value="GPROTEINAFNG"/>
</dbReference>
<protein>
    <recommendedName>
        <fullName evidence="12">G-alpha-domain-containing protein</fullName>
    </recommendedName>
</protein>
<accession>A0A8H7KJZ3</accession>
<evidence type="ECO:0000256" key="7">
    <source>
        <dbReference type="ARBA" id="ARBA00023224"/>
    </source>
</evidence>
<organism evidence="10 11">
    <name type="scientific">Agaricus bisporus var. burnettii</name>
    <dbReference type="NCBI Taxonomy" id="192524"/>
    <lineage>
        <taxon>Eukaryota</taxon>
        <taxon>Fungi</taxon>
        <taxon>Dikarya</taxon>
        <taxon>Basidiomycota</taxon>
        <taxon>Agaricomycotina</taxon>
        <taxon>Agaricomycetes</taxon>
        <taxon>Agaricomycetidae</taxon>
        <taxon>Agaricales</taxon>
        <taxon>Agaricineae</taxon>
        <taxon>Agaricaceae</taxon>
        <taxon>Agaricus</taxon>
    </lineage>
</organism>
<evidence type="ECO:0000256" key="9">
    <source>
        <dbReference type="SAM" id="MobiDB-lite"/>
    </source>
</evidence>
<evidence type="ECO:0000256" key="8">
    <source>
        <dbReference type="ARBA" id="ARBA00023288"/>
    </source>
</evidence>
<dbReference type="SUPFAM" id="SSF52540">
    <property type="entry name" value="P-loop containing nucleoside triphosphate hydrolases"/>
    <property type="match status" value="1"/>
</dbReference>
<dbReference type="Proteomes" id="UP000629468">
    <property type="component" value="Unassembled WGS sequence"/>
</dbReference>
<name>A0A8H7KJZ3_AGABI</name>
<comment type="caution">
    <text evidence="10">The sequence shown here is derived from an EMBL/GenBank/DDBJ whole genome shotgun (WGS) entry which is preliminary data.</text>
</comment>
<feature type="compositionally biased region" description="Low complexity" evidence="9">
    <location>
        <begin position="1"/>
        <end position="19"/>
    </location>
</feature>
<dbReference type="InterPro" id="IPR011025">
    <property type="entry name" value="GproteinA_insert"/>
</dbReference>
<sequence length="358" mass="40607">MASVRSVSTTRRQRTNSSNDDIEEQIKRDGLAAKREVKALLLGTGRSNTARFLKSMQVVHGGGYDDAERKGFRKDILSTTVKALQNILNPETHEHPDLQPSNETRRTTILALPDKMDNDVLSPETVDAMQTLCQDPAIQASLDDPQSTNLIGASSIHYLKSIDRITKEDYLPTDDDILNCHIKPSGIAEVSFKVDDLTYRIVHMGRQDGAWRKWLHCFEGVRAIVFLVGLDEYDQWTVTDGEGEQSVNCIHEALDVFNLICNSKWFEKTSIILFLDDKNLTKKLSEHPLENFFPDYTGGRNTDAAHEYMLKRFVSLDKQDSATRQIHANFTNSDDTKRVEHMLTTMQEILLNLHTGQK</sequence>
<dbReference type="FunFam" id="3.40.50.300:FF:003800">
    <property type="entry name" value="Guanine nucleotide-binding protein G(k) subunit alpha"/>
    <property type="match status" value="1"/>
</dbReference>
<dbReference type="AlphaFoldDB" id="A0A8H7KJZ3"/>
<dbReference type="PRINTS" id="PR00318">
    <property type="entry name" value="GPROTEINA"/>
</dbReference>
<evidence type="ECO:0000256" key="4">
    <source>
        <dbReference type="ARBA" id="ARBA00022842"/>
    </source>
</evidence>
<keyword evidence="4" id="KW-0460">Magnesium</keyword>
<dbReference type="InterPro" id="IPR027417">
    <property type="entry name" value="P-loop_NTPase"/>
</dbReference>